<sequence length="73" mass="8330">MKNIKQIRIIFPLLCFVWMDPVQAQDQTSSEEETTQLLELLNLKTVDGREMAEVPLKLVLQLAIDRSTSLQAS</sequence>
<name>A0A381WXU2_9ZZZZ</name>
<feature type="non-terminal residue" evidence="1">
    <location>
        <position position="73"/>
    </location>
</feature>
<dbReference type="EMBL" id="UINC01013242">
    <property type="protein sequence ID" value="SVA57349.1"/>
    <property type="molecule type" value="Genomic_DNA"/>
</dbReference>
<proteinExistence type="predicted"/>
<protein>
    <submittedName>
        <fullName evidence="1">Uncharacterized protein</fullName>
    </submittedName>
</protein>
<gene>
    <name evidence="1" type="ORF">METZ01_LOCUS110203</name>
</gene>
<organism evidence="1">
    <name type="scientific">marine metagenome</name>
    <dbReference type="NCBI Taxonomy" id="408172"/>
    <lineage>
        <taxon>unclassified sequences</taxon>
        <taxon>metagenomes</taxon>
        <taxon>ecological metagenomes</taxon>
    </lineage>
</organism>
<accession>A0A381WXU2</accession>
<evidence type="ECO:0000313" key="1">
    <source>
        <dbReference type="EMBL" id="SVA57349.1"/>
    </source>
</evidence>
<dbReference type="AlphaFoldDB" id="A0A381WXU2"/>
<reference evidence="1" key="1">
    <citation type="submission" date="2018-05" db="EMBL/GenBank/DDBJ databases">
        <authorList>
            <person name="Lanie J.A."/>
            <person name="Ng W.-L."/>
            <person name="Kazmierczak K.M."/>
            <person name="Andrzejewski T.M."/>
            <person name="Davidsen T.M."/>
            <person name="Wayne K.J."/>
            <person name="Tettelin H."/>
            <person name="Glass J.I."/>
            <person name="Rusch D."/>
            <person name="Podicherti R."/>
            <person name="Tsui H.-C.T."/>
            <person name="Winkler M.E."/>
        </authorList>
    </citation>
    <scope>NUCLEOTIDE SEQUENCE</scope>
</reference>